<reference evidence="4" key="1">
    <citation type="submission" date="2022-12" db="EMBL/GenBank/DDBJ databases">
        <title>Draft genome sequence of the thermophilic strain Brevibacillus thermoruber HT42, isolated from Los Humeros, Puebla, Mexico, with biotechnological potential.</title>
        <authorList>
            <person name="Lara Sanchez J."/>
            <person name="Solis Palacios R."/>
            <person name="Bustos Baena A.S."/>
            <person name="Ruz Baez A.E."/>
            <person name="Espinosa Luna G."/>
            <person name="Oliart Ros R.M."/>
        </authorList>
    </citation>
    <scope>NUCLEOTIDE SEQUENCE</scope>
    <source>
        <strain evidence="4">HT42</strain>
    </source>
</reference>
<dbReference type="RefSeq" id="WP_029098338.1">
    <property type="nucleotide sequence ID" value="NZ_JAPYYP010000003.1"/>
</dbReference>
<feature type="domain" description="Nudix hydrolase" evidence="3">
    <location>
        <begin position="3"/>
        <end position="137"/>
    </location>
</feature>
<dbReference type="Pfam" id="PF00293">
    <property type="entry name" value="NUDIX"/>
    <property type="match status" value="1"/>
</dbReference>
<dbReference type="InterPro" id="IPR000086">
    <property type="entry name" value="NUDIX_hydrolase_dom"/>
</dbReference>
<evidence type="ECO:0000256" key="1">
    <source>
        <dbReference type="ARBA" id="ARBA00001946"/>
    </source>
</evidence>
<dbReference type="InterPro" id="IPR020084">
    <property type="entry name" value="NUDIX_hydrolase_CS"/>
</dbReference>
<proteinExistence type="predicted"/>
<comment type="cofactor">
    <cofactor evidence="1">
        <name>Mg(2+)</name>
        <dbReference type="ChEBI" id="CHEBI:18420"/>
    </cofactor>
</comment>
<accession>A0A9X3Z268</accession>
<dbReference type="SUPFAM" id="SSF55811">
    <property type="entry name" value="Nudix"/>
    <property type="match status" value="1"/>
</dbReference>
<organism evidence="4 5">
    <name type="scientific">Brevibacillus thermoruber</name>
    <dbReference type="NCBI Taxonomy" id="33942"/>
    <lineage>
        <taxon>Bacteria</taxon>
        <taxon>Bacillati</taxon>
        <taxon>Bacillota</taxon>
        <taxon>Bacilli</taxon>
        <taxon>Bacillales</taxon>
        <taxon>Paenibacillaceae</taxon>
        <taxon>Brevibacillus</taxon>
    </lineage>
</organism>
<dbReference type="PANTHER" id="PTHR43046:SF16">
    <property type="entry name" value="ADP-RIBOSE PYROPHOSPHATASE YJHB-RELATED"/>
    <property type="match status" value="1"/>
</dbReference>
<protein>
    <submittedName>
        <fullName evidence="4">NUDIX hydrolase</fullName>
    </submittedName>
</protein>
<evidence type="ECO:0000256" key="2">
    <source>
        <dbReference type="ARBA" id="ARBA00022801"/>
    </source>
</evidence>
<dbReference type="Gene3D" id="3.90.79.10">
    <property type="entry name" value="Nucleoside Triphosphate Pyrophosphohydrolase"/>
    <property type="match status" value="1"/>
</dbReference>
<dbReference type="Proteomes" id="UP001151071">
    <property type="component" value="Unassembled WGS sequence"/>
</dbReference>
<evidence type="ECO:0000259" key="3">
    <source>
        <dbReference type="PROSITE" id="PS51462"/>
    </source>
</evidence>
<dbReference type="EMBL" id="JAPYYP010000003">
    <property type="protein sequence ID" value="MDA5107447.1"/>
    <property type="molecule type" value="Genomic_DNA"/>
</dbReference>
<sequence>MKAIRMRVTVVVEHQGAILLIREKSGGQPCYSLPGGSVEFLETIPEAVRREVWEETGLLVEFERMLWVDERIDTAGDGKHTIGIGVLARLVGEETAPIPGGLDDEEIDWAGWVPVEEFCTCPLYNPLRREQVIQALTETGYIPGYIGSRSQQE</sequence>
<dbReference type="GO" id="GO:0016787">
    <property type="term" value="F:hydrolase activity"/>
    <property type="evidence" value="ECO:0007669"/>
    <property type="project" value="UniProtKB-KW"/>
</dbReference>
<evidence type="ECO:0000313" key="4">
    <source>
        <dbReference type="EMBL" id="MDA5107447.1"/>
    </source>
</evidence>
<comment type="caution">
    <text evidence="4">The sequence shown here is derived from an EMBL/GenBank/DDBJ whole genome shotgun (WGS) entry which is preliminary data.</text>
</comment>
<dbReference type="InterPro" id="IPR015797">
    <property type="entry name" value="NUDIX_hydrolase-like_dom_sf"/>
</dbReference>
<gene>
    <name evidence="4" type="ORF">O3V59_03665</name>
</gene>
<name>A0A9X3Z268_9BACL</name>
<keyword evidence="2 4" id="KW-0378">Hydrolase</keyword>
<dbReference type="PROSITE" id="PS51462">
    <property type="entry name" value="NUDIX"/>
    <property type="match status" value="1"/>
</dbReference>
<evidence type="ECO:0000313" key="5">
    <source>
        <dbReference type="Proteomes" id="UP001151071"/>
    </source>
</evidence>
<dbReference type="PROSITE" id="PS00893">
    <property type="entry name" value="NUDIX_BOX"/>
    <property type="match status" value="1"/>
</dbReference>
<dbReference type="AlphaFoldDB" id="A0A9X3Z268"/>
<dbReference type="PANTHER" id="PTHR43046">
    <property type="entry name" value="GDP-MANNOSE MANNOSYL HYDROLASE"/>
    <property type="match status" value="1"/>
</dbReference>
<keyword evidence="5" id="KW-1185">Reference proteome</keyword>